<organism evidence="2 3">
    <name type="scientific">Acer negundo</name>
    <name type="common">Box elder</name>
    <dbReference type="NCBI Taxonomy" id="4023"/>
    <lineage>
        <taxon>Eukaryota</taxon>
        <taxon>Viridiplantae</taxon>
        <taxon>Streptophyta</taxon>
        <taxon>Embryophyta</taxon>
        <taxon>Tracheophyta</taxon>
        <taxon>Spermatophyta</taxon>
        <taxon>Magnoliopsida</taxon>
        <taxon>eudicotyledons</taxon>
        <taxon>Gunneridae</taxon>
        <taxon>Pentapetalae</taxon>
        <taxon>rosids</taxon>
        <taxon>malvids</taxon>
        <taxon>Sapindales</taxon>
        <taxon>Sapindaceae</taxon>
        <taxon>Hippocastanoideae</taxon>
        <taxon>Acereae</taxon>
        <taxon>Acer</taxon>
    </lineage>
</organism>
<dbReference type="EMBL" id="JAJSOW010000101">
    <property type="protein sequence ID" value="KAI9181977.1"/>
    <property type="molecule type" value="Genomic_DNA"/>
</dbReference>
<accession>A0AAD5J274</accession>
<gene>
    <name evidence="2" type="ORF">LWI28_020700</name>
</gene>
<sequence length="230" mass="25404">MAVFGGGSDSAEWSGGGGGAGGSDYQHAISIYEESDSNQYSSSQPVLRVGHRSATSPGIEGSSHIDIQDDNDIHGHHEVRPRRNDDKNQKYLEFKKNLDHWENRLKIMKILKSSLKKKFKKFTSLHRVLDKFLGCLTPKENNGKQSKPSVGTNAKFPESSTPCLGLRKRKCSRSYARKQIGRISLARRELKRNRRQSWLCFGGGSDSAEWSGGEVGAGGDFGGQHGIVDR</sequence>
<evidence type="ECO:0000256" key="1">
    <source>
        <dbReference type="SAM" id="MobiDB-lite"/>
    </source>
</evidence>
<feature type="region of interest" description="Disordered" evidence="1">
    <location>
        <begin position="1"/>
        <end position="25"/>
    </location>
</feature>
<keyword evidence="3" id="KW-1185">Reference proteome</keyword>
<dbReference type="AlphaFoldDB" id="A0AAD5J274"/>
<dbReference type="Proteomes" id="UP001064489">
    <property type="component" value="Chromosome 4"/>
</dbReference>
<feature type="compositionally biased region" description="Gly residues" evidence="1">
    <location>
        <begin position="1"/>
        <end position="22"/>
    </location>
</feature>
<feature type="region of interest" description="Disordered" evidence="1">
    <location>
        <begin position="51"/>
        <end position="88"/>
    </location>
</feature>
<comment type="caution">
    <text evidence="2">The sequence shown here is derived from an EMBL/GenBank/DDBJ whole genome shotgun (WGS) entry which is preliminary data.</text>
</comment>
<name>A0AAD5J274_ACENE</name>
<evidence type="ECO:0000313" key="2">
    <source>
        <dbReference type="EMBL" id="KAI9181977.1"/>
    </source>
</evidence>
<proteinExistence type="predicted"/>
<feature type="compositionally biased region" description="Basic and acidic residues" evidence="1">
    <location>
        <begin position="71"/>
        <end position="88"/>
    </location>
</feature>
<protein>
    <submittedName>
        <fullName evidence="2">Uncharacterized protein</fullName>
    </submittedName>
</protein>
<evidence type="ECO:0000313" key="3">
    <source>
        <dbReference type="Proteomes" id="UP001064489"/>
    </source>
</evidence>
<reference evidence="2" key="2">
    <citation type="submission" date="2023-02" db="EMBL/GenBank/DDBJ databases">
        <authorList>
            <person name="Swenson N.G."/>
            <person name="Wegrzyn J.L."/>
            <person name="Mcevoy S.L."/>
        </authorList>
    </citation>
    <scope>NUCLEOTIDE SEQUENCE</scope>
    <source>
        <strain evidence="2">91603</strain>
        <tissue evidence="2">Leaf</tissue>
    </source>
</reference>
<feature type="region of interest" description="Disordered" evidence="1">
    <location>
        <begin position="140"/>
        <end position="160"/>
    </location>
</feature>
<reference evidence="2" key="1">
    <citation type="journal article" date="2022" name="Plant J.">
        <title>Strategies of tolerance reflected in two North American maple genomes.</title>
        <authorList>
            <person name="McEvoy S.L."/>
            <person name="Sezen U.U."/>
            <person name="Trouern-Trend A."/>
            <person name="McMahon S.M."/>
            <person name="Schaberg P.G."/>
            <person name="Yang J."/>
            <person name="Wegrzyn J.L."/>
            <person name="Swenson N.G."/>
        </authorList>
    </citation>
    <scope>NUCLEOTIDE SEQUENCE</scope>
    <source>
        <strain evidence="2">91603</strain>
    </source>
</reference>